<dbReference type="PANTHER" id="PTHR11003:SF334">
    <property type="entry name" value="FI03418P"/>
    <property type="match status" value="1"/>
</dbReference>
<dbReference type="GO" id="GO:0030322">
    <property type="term" value="P:stabilization of membrane potential"/>
    <property type="evidence" value="ECO:0007669"/>
    <property type="project" value="TreeGrafter"/>
</dbReference>
<feature type="region of interest" description="Disordered" evidence="10">
    <location>
        <begin position="998"/>
        <end position="1019"/>
    </location>
</feature>
<feature type="compositionally biased region" description="Low complexity" evidence="10">
    <location>
        <begin position="297"/>
        <end position="320"/>
    </location>
</feature>
<dbReference type="SUPFAM" id="SSF81324">
    <property type="entry name" value="Voltage-gated potassium channels"/>
    <property type="match status" value="2"/>
</dbReference>
<dbReference type="InterPro" id="IPR018247">
    <property type="entry name" value="EF_Hand_1_Ca_BS"/>
</dbReference>
<dbReference type="PROSITE" id="PS00018">
    <property type="entry name" value="EF_HAND_1"/>
    <property type="match status" value="1"/>
</dbReference>
<feature type="compositionally biased region" description="Low complexity" evidence="10">
    <location>
        <begin position="1003"/>
        <end position="1013"/>
    </location>
</feature>
<feature type="region of interest" description="Disordered" evidence="10">
    <location>
        <begin position="434"/>
        <end position="568"/>
    </location>
</feature>
<feature type="region of interest" description="Disordered" evidence="10">
    <location>
        <begin position="1414"/>
        <end position="1454"/>
    </location>
</feature>
<keyword evidence="3 9" id="KW-0812">Transmembrane</keyword>
<feature type="compositionally biased region" description="Acidic residues" evidence="10">
    <location>
        <begin position="247"/>
        <end position="257"/>
    </location>
</feature>
<evidence type="ECO:0000256" key="1">
    <source>
        <dbReference type="ARBA" id="ARBA00004141"/>
    </source>
</evidence>
<feature type="region of interest" description="Disordered" evidence="10">
    <location>
        <begin position="1144"/>
        <end position="1167"/>
    </location>
</feature>
<keyword evidence="7 11" id="KW-0472">Membrane</keyword>
<evidence type="ECO:0000256" key="11">
    <source>
        <dbReference type="SAM" id="Phobius"/>
    </source>
</evidence>
<comment type="subcellular location">
    <subcellularLocation>
        <location evidence="1">Membrane</location>
        <topology evidence="1">Multi-pass membrane protein</topology>
    </subcellularLocation>
</comment>
<feature type="region of interest" description="Disordered" evidence="10">
    <location>
        <begin position="1"/>
        <end position="42"/>
    </location>
</feature>
<evidence type="ECO:0000256" key="3">
    <source>
        <dbReference type="ARBA" id="ARBA00022692"/>
    </source>
</evidence>
<dbReference type="SUPFAM" id="SSF47473">
    <property type="entry name" value="EF-hand"/>
    <property type="match status" value="1"/>
</dbReference>
<evidence type="ECO:0000259" key="12">
    <source>
        <dbReference type="Pfam" id="PF07885"/>
    </source>
</evidence>
<feature type="transmembrane region" description="Helical" evidence="11">
    <location>
        <begin position="941"/>
        <end position="963"/>
    </location>
</feature>
<name>A0A7S3VB20_9STRA</name>
<evidence type="ECO:0000256" key="4">
    <source>
        <dbReference type="ARBA" id="ARBA00022837"/>
    </source>
</evidence>
<dbReference type="Gene3D" id="1.10.287.70">
    <property type="match status" value="2"/>
</dbReference>
<feature type="region of interest" description="Disordered" evidence="10">
    <location>
        <begin position="1529"/>
        <end position="1557"/>
    </location>
</feature>
<feature type="compositionally biased region" description="Polar residues" evidence="10">
    <location>
        <begin position="269"/>
        <end position="286"/>
    </location>
</feature>
<evidence type="ECO:0000256" key="8">
    <source>
        <dbReference type="ARBA" id="ARBA00023303"/>
    </source>
</evidence>
<evidence type="ECO:0000256" key="9">
    <source>
        <dbReference type="RuleBase" id="RU003857"/>
    </source>
</evidence>
<feature type="transmembrane region" description="Helical" evidence="11">
    <location>
        <begin position="916"/>
        <end position="935"/>
    </location>
</feature>
<evidence type="ECO:0000256" key="5">
    <source>
        <dbReference type="ARBA" id="ARBA00022989"/>
    </source>
</evidence>
<feature type="compositionally biased region" description="Basic residues" evidence="10">
    <location>
        <begin position="342"/>
        <end position="352"/>
    </location>
</feature>
<dbReference type="EMBL" id="HBIO01017464">
    <property type="protein sequence ID" value="CAE0468566.1"/>
    <property type="molecule type" value="Transcribed_RNA"/>
</dbReference>
<feature type="compositionally biased region" description="Low complexity" evidence="10">
    <location>
        <begin position="175"/>
        <end position="206"/>
    </location>
</feature>
<feature type="transmembrane region" description="Helical" evidence="11">
    <location>
        <begin position="889"/>
        <end position="909"/>
    </location>
</feature>
<accession>A0A7S3VB20</accession>
<feature type="region of interest" description="Disordered" evidence="10">
    <location>
        <begin position="783"/>
        <end position="816"/>
    </location>
</feature>
<gene>
    <name evidence="13" type="ORF">CDEB00056_LOCUS13419</name>
</gene>
<feature type="region of interest" description="Disordered" evidence="10">
    <location>
        <begin position="57"/>
        <end position="380"/>
    </location>
</feature>
<evidence type="ECO:0000256" key="2">
    <source>
        <dbReference type="ARBA" id="ARBA00022448"/>
    </source>
</evidence>
<dbReference type="InterPro" id="IPR013099">
    <property type="entry name" value="K_chnl_dom"/>
</dbReference>
<feature type="compositionally biased region" description="Basic and acidic residues" evidence="10">
    <location>
        <begin position="805"/>
        <end position="816"/>
    </location>
</feature>
<feature type="compositionally biased region" description="Low complexity" evidence="10">
    <location>
        <begin position="501"/>
        <end position="521"/>
    </location>
</feature>
<organism evidence="13">
    <name type="scientific">Chaetoceros debilis</name>
    <dbReference type="NCBI Taxonomy" id="122233"/>
    <lineage>
        <taxon>Eukaryota</taxon>
        <taxon>Sar</taxon>
        <taxon>Stramenopiles</taxon>
        <taxon>Ochrophyta</taxon>
        <taxon>Bacillariophyta</taxon>
        <taxon>Coscinodiscophyceae</taxon>
        <taxon>Chaetocerotophycidae</taxon>
        <taxon>Chaetocerotales</taxon>
        <taxon>Chaetocerotaceae</taxon>
        <taxon>Chaetoceros</taxon>
    </lineage>
</organism>
<feature type="region of interest" description="Disordered" evidence="10">
    <location>
        <begin position="1189"/>
        <end position="1213"/>
    </location>
</feature>
<feature type="compositionally biased region" description="Basic and acidic residues" evidence="10">
    <location>
        <begin position="1443"/>
        <end position="1453"/>
    </location>
</feature>
<dbReference type="GO" id="GO:0022841">
    <property type="term" value="F:potassium ion leak channel activity"/>
    <property type="evidence" value="ECO:0007669"/>
    <property type="project" value="TreeGrafter"/>
</dbReference>
<feature type="compositionally biased region" description="Gly residues" evidence="10">
    <location>
        <begin position="114"/>
        <end position="127"/>
    </location>
</feature>
<keyword evidence="5 11" id="KW-1133">Transmembrane helix</keyword>
<keyword evidence="8 9" id="KW-0407">Ion channel</keyword>
<feature type="compositionally biased region" description="Basic and acidic residues" evidence="10">
    <location>
        <begin position="1147"/>
        <end position="1159"/>
    </location>
</feature>
<evidence type="ECO:0000256" key="6">
    <source>
        <dbReference type="ARBA" id="ARBA00023065"/>
    </source>
</evidence>
<dbReference type="GO" id="GO:0005886">
    <property type="term" value="C:plasma membrane"/>
    <property type="evidence" value="ECO:0007669"/>
    <property type="project" value="TreeGrafter"/>
</dbReference>
<feature type="compositionally biased region" description="Low complexity" evidence="10">
    <location>
        <begin position="236"/>
        <end position="246"/>
    </location>
</feature>
<evidence type="ECO:0000256" key="10">
    <source>
        <dbReference type="SAM" id="MobiDB-lite"/>
    </source>
</evidence>
<proteinExistence type="inferred from homology"/>
<reference evidence="13" key="1">
    <citation type="submission" date="2021-01" db="EMBL/GenBank/DDBJ databases">
        <authorList>
            <person name="Corre E."/>
            <person name="Pelletier E."/>
            <person name="Niang G."/>
            <person name="Scheremetjew M."/>
            <person name="Finn R."/>
            <person name="Kale V."/>
            <person name="Holt S."/>
            <person name="Cochrane G."/>
            <person name="Meng A."/>
            <person name="Brown T."/>
            <person name="Cohen L."/>
        </authorList>
    </citation>
    <scope>NUCLEOTIDE SEQUENCE</scope>
    <source>
        <strain evidence="13">MM31A-1</strain>
    </source>
</reference>
<dbReference type="Pfam" id="PF07885">
    <property type="entry name" value="Ion_trans_2"/>
    <property type="match status" value="2"/>
</dbReference>
<dbReference type="InterPro" id="IPR003280">
    <property type="entry name" value="2pore_dom_K_chnl"/>
</dbReference>
<dbReference type="PRINTS" id="PR01333">
    <property type="entry name" value="2POREKCHANEL"/>
</dbReference>
<keyword evidence="4" id="KW-0106">Calcium</keyword>
<feature type="transmembrane region" description="Helical" evidence="11">
    <location>
        <begin position="1228"/>
        <end position="1254"/>
    </location>
</feature>
<sequence length="1557" mass="167779">MVPSLLGPMDGQSSSSDIDRDEYEVDINDNGNDNDKRSSLRMRIGLQLKRAELTECNNNGNSNGNGNGNGNSNVNGIVSCSSSSSNLHASETIPEEEESSTSRSKSPEKESTGMGMGMGGTGGGGGASPSQSQDHDLSSGASLASASSGVSAASSTSSVHMDAEETAIAIKTGEAQNASSSPASVVSNSNNKSNSQKNSNSRNNVSFESQNSYHTAEENSDEERIKLAAISGSGTGSSSSTSSGSDVDVDMDVDSDSSGDLSYDPPSPQGASLGSPSPNGNDNEQTNPKEKGQNSASIEQQKPQSIQQQQQQKQQSSSSSEDGHFLNKPLSRVSKTIANTKAKLKISPRNKKSAAEDKEILLNNMDTSPMDITPIENMDSPDIDLPDIDIPDWGSPDTSSVELLVSPSESSLVDLCTTSGGGAGGNRKTLMNMNMNNLTTPPRISPFHSYPNDQGDGNGNGNNGNDDEEDETTPRRKTNQPPSPSVVSSPLGNIDLGNFLTEVETPSSASTTTPKTTTTAEGSAIEGLTVPIDEKHSSSSNINLKPRRRRVGSSGKGAPGHRRTRSGDGAAATLLTGSSEWIGMELDNLPLPNQRDVDVDEDEISKDEDIKNKNGIHRRRGKRKSKEGAAWNAIRNAISADEEDLIGKAYNPLPMEESISTRFSPRIAGESGESTIEGKEASLALGGGGTGDAPSSSFKPLQRSHSFGDYSVSTAESHFSWISNRTSLNYAGDRSSVFSSDFLSGTERSLASGIGIDASGAAVAAAASEHGHGHGLSMMKTPPSGNLPHRNNHSHSPFGIMNEPKQQHPNDLTKNEIGNHFRPVGVGVGVGNHLHHQAGLEILQKQSMLESERPRLNKDCPTFKCPGCNTVQREFFTVSSAPKEFEGPAGYLVSYFVLYMILSLFIFGVEEGWPPLDCIYFAINTLTTTGFGDYVPTADAAKIICAIFIYFGVAVIGLLLGSLHANLLDDTAKKAEKENLISNCPICCRDQIVTARSPKPKNTGTRTTTATRTKQNLRKRRLAAKASTEISSFQNNTTPPTFLAQRDTADIESGFGSFNNGNGNVQQPSLQTITESNLSSNLSSKSNYAAWFESNRSPGSMFSLGSSPGSDAPVEVMHRQSHTRHYSLDSPGMKNVFDPGYSTTNRKHSEGTPRNRIATDEFSSSTGTMRADNMRARNNDMYVVEQEISDIDDGDSHDSSLDWSTGSHESSDDGDIFRPVSRIKAAKYVFLTLKQAVANSLFVITVGSVGFYYLEQLSAVDAFYFTTVLLTTVGFGDIVPVTSEGKMFCAIYGLIAGGVLLHNISMISMIPLELRKRRIERAVLIQFGDELDDAALEELVTGPLVQRLQLSENNPDGSGQCTREMFALAMLVRLGRITEQDVRSTFAAFSRLDKDDDGLLTSKEIVMSAVERKKRQQIISPRHDENLLPKRGGSPGPEMLDGDPNKMHEDLSERGPLLPNAHIPNAHKLTGRSAQNYMSTTNNTSDVARMQRIKQRERPRRHYSVESEYSALTYEEFGVVDATRQYNQKHAQPPTSINNRPHWPDANNRIDVTENLR</sequence>
<dbReference type="PANTHER" id="PTHR11003">
    <property type="entry name" value="POTASSIUM CHANNEL, SUBFAMILY K"/>
    <property type="match status" value="1"/>
</dbReference>
<feature type="compositionally biased region" description="Polar residues" evidence="10">
    <location>
        <begin position="1529"/>
        <end position="1539"/>
    </location>
</feature>
<feature type="compositionally biased region" description="Low complexity" evidence="10">
    <location>
        <begin position="70"/>
        <end position="92"/>
    </location>
</feature>
<evidence type="ECO:0000256" key="7">
    <source>
        <dbReference type="ARBA" id="ARBA00023136"/>
    </source>
</evidence>
<evidence type="ECO:0000313" key="13">
    <source>
        <dbReference type="EMBL" id="CAE0468566.1"/>
    </source>
</evidence>
<feature type="domain" description="Potassium channel" evidence="12">
    <location>
        <begin position="1241"/>
        <end position="1297"/>
    </location>
</feature>
<dbReference type="GO" id="GO:0015271">
    <property type="term" value="F:outward rectifier potassium channel activity"/>
    <property type="evidence" value="ECO:0007669"/>
    <property type="project" value="TreeGrafter"/>
</dbReference>
<keyword evidence="6 9" id="KW-0406">Ion transport</keyword>
<comment type="similarity">
    <text evidence="9">Belongs to the two pore domain potassium channel (TC 1.A.1.8) family.</text>
</comment>
<feature type="transmembrane region" description="Helical" evidence="11">
    <location>
        <begin position="1290"/>
        <end position="1312"/>
    </location>
</feature>
<dbReference type="InterPro" id="IPR011992">
    <property type="entry name" value="EF-hand-dom_pair"/>
</dbReference>
<protein>
    <recommendedName>
        <fullName evidence="12">Potassium channel domain-containing protein</fullName>
    </recommendedName>
</protein>
<feature type="compositionally biased region" description="Low complexity" evidence="10">
    <location>
        <begin position="138"/>
        <end position="159"/>
    </location>
</feature>
<keyword evidence="2 9" id="KW-0813">Transport</keyword>
<dbReference type="GO" id="GO:0005737">
    <property type="term" value="C:cytoplasm"/>
    <property type="evidence" value="ECO:0007669"/>
    <property type="project" value="UniProtKB-ARBA"/>
</dbReference>
<feature type="domain" description="Potassium channel" evidence="12">
    <location>
        <begin position="895"/>
        <end position="963"/>
    </location>
</feature>